<keyword evidence="2" id="KW-1133">Transmembrane helix</keyword>
<organism evidence="3 4">
    <name type="scientific">Plantactinospora veratri</name>
    <dbReference type="NCBI Taxonomy" id="1436122"/>
    <lineage>
        <taxon>Bacteria</taxon>
        <taxon>Bacillati</taxon>
        <taxon>Actinomycetota</taxon>
        <taxon>Actinomycetes</taxon>
        <taxon>Micromonosporales</taxon>
        <taxon>Micromonosporaceae</taxon>
        <taxon>Plantactinospora</taxon>
    </lineage>
</organism>
<feature type="transmembrane region" description="Helical" evidence="2">
    <location>
        <begin position="330"/>
        <end position="352"/>
    </location>
</feature>
<feature type="transmembrane region" description="Helical" evidence="2">
    <location>
        <begin position="517"/>
        <end position="538"/>
    </location>
</feature>
<feature type="transmembrane region" description="Helical" evidence="2">
    <location>
        <begin position="423"/>
        <end position="448"/>
    </location>
</feature>
<protein>
    <submittedName>
        <fullName evidence="3">ABC transporter permease subunit</fullName>
    </submittedName>
</protein>
<feature type="transmembrane region" description="Helical" evidence="2">
    <location>
        <begin position="42"/>
        <end position="61"/>
    </location>
</feature>
<evidence type="ECO:0000313" key="4">
    <source>
        <dbReference type="Proteomes" id="UP001339911"/>
    </source>
</evidence>
<evidence type="ECO:0000313" key="3">
    <source>
        <dbReference type="EMBL" id="MEE6308281.1"/>
    </source>
</evidence>
<dbReference type="Proteomes" id="UP001339911">
    <property type="component" value="Unassembled WGS sequence"/>
</dbReference>
<dbReference type="PANTHER" id="PTHR37305">
    <property type="entry name" value="INTEGRAL MEMBRANE PROTEIN-RELATED"/>
    <property type="match status" value="1"/>
</dbReference>
<gene>
    <name evidence="3" type="ORF">V1634_15745</name>
</gene>
<feature type="region of interest" description="Disordered" evidence="1">
    <location>
        <begin position="1"/>
        <end position="21"/>
    </location>
</feature>
<feature type="region of interest" description="Disordered" evidence="1">
    <location>
        <begin position="260"/>
        <end position="288"/>
    </location>
</feature>
<comment type="caution">
    <text evidence="3">The sequence shown here is derived from an EMBL/GenBank/DDBJ whole genome shotgun (WGS) entry which is preliminary data.</text>
</comment>
<dbReference type="EMBL" id="JAZGQL010000009">
    <property type="protein sequence ID" value="MEE6308281.1"/>
    <property type="molecule type" value="Genomic_DNA"/>
</dbReference>
<keyword evidence="2" id="KW-0812">Transmembrane</keyword>
<evidence type="ECO:0000256" key="2">
    <source>
        <dbReference type="SAM" id="Phobius"/>
    </source>
</evidence>
<dbReference type="Gene3D" id="2.60.120.200">
    <property type="match status" value="1"/>
</dbReference>
<feature type="transmembrane region" description="Helical" evidence="2">
    <location>
        <begin position="455"/>
        <end position="476"/>
    </location>
</feature>
<dbReference type="PANTHER" id="PTHR37305:SF1">
    <property type="entry name" value="MEMBRANE PROTEIN"/>
    <property type="match status" value="1"/>
</dbReference>
<reference evidence="3 4" key="1">
    <citation type="submission" date="2024-01" db="EMBL/GenBank/DDBJ databases">
        <title>Genome insights into Plantactinospora veratri sp. nov.</title>
        <authorList>
            <person name="Wang L."/>
        </authorList>
    </citation>
    <scope>NUCLEOTIDE SEQUENCE [LARGE SCALE GENOMIC DNA]</scope>
    <source>
        <strain evidence="3 4">NEAU-FHS4</strain>
    </source>
</reference>
<keyword evidence="2" id="KW-0472">Membrane</keyword>
<evidence type="ECO:0000256" key="1">
    <source>
        <dbReference type="SAM" id="MobiDB-lite"/>
    </source>
</evidence>
<feature type="transmembrane region" description="Helical" evidence="2">
    <location>
        <begin position="373"/>
        <end position="398"/>
    </location>
</feature>
<name>A0ABU7SEC6_9ACTN</name>
<keyword evidence="4" id="KW-1185">Reference proteome</keyword>
<dbReference type="RefSeq" id="WP_331208558.1">
    <property type="nucleotide sequence ID" value="NZ_JAZGQL010000009.1"/>
</dbReference>
<accession>A0ABU7SEC6</accession>
<sequence>MTVTAPPGTDPGTSGSRLGAPGVGFGRLVRAEWTKLRSVPRWGLIMLAAVGLTILVSLLSASSSSFQASPAASPPIGPDGGQVMDTFRFVHQPLTGDGTITARVRGLTAVEGPRHPWAKAGVMVKDGTTPGARYAAMLYTPGHGVRWQTNFVVDSAGGITGGEPWLRLTRAGGTVTGYESTDGTAWREVGSVELAGLPATAEVGIFVASPHADRVERQFNGTSVSSTPTWSTARFDNVGVRSATGQQPANWTDEAIGMAEQRKPGVPGGGRVAPEAPEGPEGPDTPAGLDGPAIPPAALVSGVPDAAGASTVTGTGDVAPRAVDEDLTRMSLSGALIGLMPIVALGALFITAEYRRGMIRTTFAASPRRSRVVLAKAVVVAGVTFLVGLVTCVTAFLVTQPSQRDSGFVPPLFPDRSLTDWPVARAVVGTALVLALVAAFSLALGAILRRSAGAITLVVLLMVLPQMVAGALPLTAARWMMRLLPSAGFSIQQTNPRYAHVSTVCLPETGCLPDSPWLGLAVLAGYVAVAVAAACWLVRRRDA</sequence>
<proteinExistence type="predicted"/>